<name>A0A2N9AUX5_METEX</name>
<dbReference type="Gene3D" id="3.40.710.10">
    <property type="entry name" value="DD-peptidase/beta-lactamase superfamily"/>
    <property type="match status" value="1"/>
</dbReference>
<feature type="region of interest" description="Disordered" evidence="1">
    <location>
        <begin position="1"/>
        <end position="23"/>
    </location>
</feature>
<organism evidence="3 4">
    <name type="scientific">Methylorubrum extorquens</name>
    <name type="common">Methylobacterium dichloromethanicum</name>
    <name type="synonym">Methylobacterium extorquens</name>
    <dbReference type="NCBI Taxonomy" id="408"/>
    <lineage>
        <taxon>Bacteria</taxon>
        <taxon>Pseudomonadati</taxon>
        <taxon>Pseudomonadota</taxon>
        <taxon>Alphaproteobacteria</taxon>
        <taxon>Hyphomicrobiales</taxon>
        <taxon>Methylobacteriaceae</taxon>
        <taxon>Methylorubrum</taxon>
    </lineage>
</organism>
<sequence>MRFEAQPAARFDPPQRPTGVTLFDKTGSTNGFGAYVAFVPAKRIGLVMLANRAFPMPARIAAAHAVLEVLAAEEP</sequence>
<dbReference type="InterPro" id="IPR012338">
    <property type="entry name" value="Beta-lactam/transpept-like"/>
</dbReference>
<dbReference type="SUPFAM" id="SSF56601">
    <property type="entry name" value="beta-lactamase/transpeptidase-like"/>
    <property type="match status" value="1"/>
</dbReference>
<evidence type="ECO:0000259" key="2">
    <source>
        <dbReference type="Pfam" id="PF00144"/>
    </source>
</evidence>
<dbReference type="InterPro" id="IPR001466">
    <property type="entry name" value="Beta-lactam-related"/>
</dbReference>
<evidence type="ECO:0000256" key="1">
    <source>
        <dbReference type="SAM" id="MobiDB-lite"/>
    </source>
</evidence>
<evidence type="ECO:0000313" key="4">
    <source>
        <dbReference type="Proteomes" id="UP000233769"/>
    </source>
</evidence>
<proteinExistence type="predicted"/>
<dbReference type="AlphaFoldDB" id="A0A2N9AUX5"/>
<dbReference type="EMBL" id="LT962688">
    <property type="protein sequence ID" value="SOR31129.1"/>
    <property type="molecule type" value="Genomic_DNA"/>
</dbReference>
<evidence type="ECO:0000313" key="3">
    <source>
        <dbReference type="EMBL" id="SOR31129.1"/>
    </source>
</evidence>
<gene>
    <name evidence="3" type="ORF">TK0001_4527</name>
</gene>
<reference evidence="4" key="1">
    <citation type="submission" date="2017-10" db="EMBL/GenBank/DDBJ databases">
        <authorList>
            <person name="Regsiter A."/>
            <person name="William W."/>
        </authorList>
    </citation>
    <scope>NUCLEOTIDE SEQUENCE [LARGE SCALE GENOMIC DNA]</scope>
</reference>
<dbReference type="Proteomes" id="UP000233769">
    <property type="component" value="Chromosome tk0001"/>
</dbReference>
<protein>
    <recommendedName>
        <fullName evidence="2">Beta-lactamase-related domain-containing protein</fullName>
    </recommendedName>
</protein>
<feature type="domain" description="Beta-lactamase-related" evidence="2">
    <location>
        <begin position="18"/>
        <end position="70"/>
    </location>
</feature>
<dbReference type="Pfam" id="PF00144">
    <property type="entry name" value="Beta-lactamase"/>
    <property type="match status" value="1"/>
</dbReference>
<accession>A0A2N9AUX5</accession>